<dbReference type="Proteomes" id="UP000306317">
    <property type="component" value="Unassembled WGS sequence"/>
</dbReference>
<feature type="transmembrane region" description="Helical" evidence="1">
    <location>
        <begin position="348"/>
        <end position="365"/>
    </location>
</feature>
<gene>
    <name evidence="2" type="ORF">B1991_04820</name>
</gene>
<comment type="caution">
    <text evidence="2">The sequence shown here is derived from an EMBL/GenBank/DDBJ whole genome shotgun (WGS) entry which is preliminary data.</text>
</comment>
<evidence type="ECO:0008006" key="4">
    <source>
        <dbReference type="Google" id="ProtNLM"/>
    </source>
</evidence>
<reference evidence="2 3" key="1">
    <citation type="submission" date="2017-02" db="EMBL/GenBank/DDBJ databases">
        <title>Whole genome sequencing of Rhodanobacter lindaniclasticus DSM 17932.</title>
        <authorList>
            <person name="Kumar S."/>
            <person name="Patil P."/>
            <person name="Patil P.B."/>
        </authorList>
    </citation>
    <scope>NUCLEOTIDE SEQUENCE [LARGE SCALE GENOMIC DNA]</scope>
    <source>
        <strain evidence="2 3">DSM 17932</strain>
    </source>
</reference>
<keyword evidence="3" id="KW-1185">Reference proteome</keyword>
<dbReference type="AlphaFoldDB" id="A0A4S3KJV0"/>
<feature type="transmembrane region" description="Helical" evidence="1">
    <location>
        <begin position="317"/>
        <end position="336"/>
    </location>
</feature>
<evidence type="ECO:0000313" key="2">
    <source>
        <dbReference type="EMBL" id="THD08648.1"/>
    </source>
</evidence>
<evidence type="ECO:0000256" key="1">
    <source>
        <dbReference type="SAM" id="Phobius"/>
    </source>
</evidence>
<dbReference type="EMBL" id="MWIO01000014">
    <property type="protein sequence ID" value="THD08648.1"/>
    <property type="molecule type" value="Genomic_DNA"/>
</dbReference>
<name>A0A4S3KJV0_9GAMM</name>
<feature type="transmembrane region" description="Helical" evidence="1">
    <location>
        <begin position="422"/>
        <end position="438"/>
    </location>
</feature>
<protein>
    <recommendedName>
        <fullName evidence="4">Glycosyltransferase RgtA/B/C/D-like domain-containing protein</fullName>
    </recommendedName>
</protein>
<sequence>MKWTEWLAGAKNRGGVLALLLIVIAAYYVRMLRGYSAPLMVPDEFGYSVIAAYLAGHDWSNVAQGLPWYSYGYSLFLTPIYMLVKPTSWYHAAQFLNVFLVIAAGILANAFLKKFVTNSVNRYIAVAAVLLYPSLVFYVHFTWSESLIAVLPWLVAIQVARMGRADSGYLDAVLYAVLLASCYYIHSRLIVLCIAGLMVLGYQVRMDGRKVRALACVAVFALIMILGNLLKNYFIEHVYRGELHGAQDSLAKMVLELARRFRHPSTLLTMLEAAAGQFAYLLIATLGLLVPGVWAVLTQARQRHARGEVDASSALMFLLLALLGGYALIVISMGSMPSGPHHVFYGRYSDPLVLPFLAFGLVWCIERPRAVPRFAVISLVLALLAVPLAMHLVARLPQATYWTLVAGLFTYRTPSWQLDTGHLLWGFALVNVVLVLSFRWQPRLAGMLVCGILLTGGIGITRVHQSAGSSHAFQWRSRLDQPRQPFRGKIILNIDDGDPLFLRTQARMINPDATLVISRPGDPARQSQQFEDHLALRQSSAGLEQLYCNFNEAAKVPEPAKCTKIDAQAFKAKVHLGLGDPRKQLSFPHASMRAKAYYIVSTLPYLRTLWPYLGTHRVTLRYSTRSGFPTVVNLKAFVTRPGESAWLGERSARLFVPAGEASGLIKVQATVRGYDGNPLPPGKYSFHVVVGYPDGNDWSTIATMPMSIH</sequence>
<accession>A0A4S3KJV0</accession>
<evidence type="ECO:0000313" key="3">
    <source>
        <dbReference type="Proteomes" id="UP000306317"/>
    </source>
</evidence>
<organism evidence="2 3">
    <name type="scientific">Rhodanobacter lindaniclasticus</name>
    <dbReference type="NCBI Taxonomy" id="75310"/>
    <lineage>
        <taxon>Bacteria</taxon>
        <taxon>Pseudomonadati</taxon>
        <taxon>Pseudomonadota</taxon>
        <taxon>Gammaproteobacteria</taxon>
        <taxon>Lysobacterales</taxon>
        <taxon>Rhodanobacteraceae</taxon>
        <taxon>Rhodanobacter</taxon>
    </lineage>
</organism>
<feature type="transmembrane region" description="Helical" evidence="1">
    <location>
        <begin position="211"/>
        <end position="230"/>
    </location>
</feature>
<feature type="transmembrane region" description="Helical" evidence="1">
    <location>
        <begin position="278"/>
        <end position="297"/>
    </location>
</feature>
<feature type="transmembrane region" description="Helical" evidence="1">
    <location>
        <begin position="445"/>
        <end position="464"/>
    </location>
</feature>
<keyword evidence="1" id="KW-0812">Transmembrane</keyword>
<proteinExistence type="predicted"/>
<feature type="transmembrane region" description="Helical" evidence="1">
    <location>
        <begin position="90"/>
        <end position="111"/>
    </location>
</feature>
<keyword evidence="1" id="KW-0472">Membrane</keyword>
<dbReference type="RefSeq" id="WP_136257573.1">
    <property type="nucleotide sequence ID" value="NZ_MWIO01000014.1"/>
</dbReference>
<feature type="transmembrane region" description="Helical" evidence="1">
    <location>
        <begin position="12"/>
        <end position="29"/>
    </location>
</feature>
<feature type="transmembrane region" description="Helical" evidence="1">
    <location>
        <begin position="172"/>
        <end position="199"/>
    </location>
</feature>
<keyword evidence="1" id="KW-1133">Transmembrane helix</keyword>
<dbReference type="OrthoDB" id="1997548at2"/>
<feature type="transmembrane region" description="Helical" evidence="1">
    <location>
        <begin position="374"/>
        <end position="394"/>
    </location>
</feature>
<feature type="transmembrane region" description="Helical" evidence="1">
    <location>
        <begin position="123"/>
        <end position="143"/>
    </location>
</feature>